<dbReference type="EMBL" id="VWSJ01000039">
    <property type="protein sequence ID" value="MSN97101.1"/>
    <property type="molecule type" value="Genomic_DNA"/>
</dbReference>
<comment type="caution">
    <text evidence="1">The sequence shown here is derived from an EMBL/GenBank/DDBJ whole genome shotgun (WGS) entry which is preliminary data.</text>
</comment>
<evidence type="ECO:0008006" key="3">
    <source>
        <dbReference type="Google" id="ProtNLM"/>
    </source>
</evidence>
<evidence type="ECO:0000313" key="2">
    <source>
        <dbReference type="Proteomes" id="UP000476338"/>
    </source>
</evidence>
<dbReference type="AlphaFoldDB" id="A0A6L5WN61"/>
<name>A0A6L5WN61_9BACT</name>
<dbReference type="Proteomes" id="UP000476338">
    <property type="component" value="Unassembled WGS sequence"/>
</dbReference>
<accession>A0A6L5WN61</accession>
<dbReference type="RefSeq" id="WP_154571351.1">
    <property type="nucleotide sequence ID" value="NZ_VWSJ01000039.1"/>
</dbReference>
<gene>
    <name evidence="1" type="ORF">F1B92_08005</name>
</gene>
<evidence type="ECO:0000313" key="1">
    <source>
        <dbReference type="EMBL" id="MSN97101.1"/>
    </source>
</evidence>
<keyword evidence="2" id="KW-1185">Reference proteome</keyword>
<sequence length="141" mass="16677">MQNDLQSIIKTILIYPDSSLLLIKDENFQFRDALLECIENCDFLEENIDFKFLNPSFLFDIVILGVDDLFRVENHCEILEKIYRNLKKAGNLIIVSKYDERYDYYKYEDILLNLNYVAINEVLIKDNHTLICSKKMHGWGG</sequence>
<proteinExistence type="predicted"/>
<protein>
    <recommendedName>
        <fullName evidence="3">Class I SAM-dependent methyltransferase</fullName>
    </recommendedName>
</protein>
<reference evidence="1 2" key="1">
    <citation type="submission" date="2019-09" db="EMBL/GenBank/DDBJ databases">
        <authorList>
            <person name="Silva M."/>
            <person name="Pereira G."/>
            <person name="Lopes-Da-Costa L."/>
            <person name="Silva E."/>
        </authorList>
    </citation>
    <scope>NUCLEOTIDE SEQUENCE [LARGE SCALE GENOMIC DNA]</scope>
    <source>
        <strain evidence="1 2">FMV-PI01</strain>
    </source>
</reference>
<organism evidence="1 2">
    <name type="scientific">Campylobacter portucalensis</name>
    <dbReference type="NCBI Taxonomy" id="2608384"/>
    <lineage>
        <taxon>Bacteria</taxon>
        <taxon>Pseudomonadati</taxon>
        <taxon>Campylobacterota</taxon>
        <taxon>Epsilonproteobacteria</taxon>
        <taxon>Campylobacterales</taxon>
        <taxon>Campylobacteraceae</taxon>
        <taxon>Campylobacter</taxon>
    </lineage>
</organism>
<reference evidence="1 2" key="2">
    <citation type="submission" date="2020-03" db="EMBL/GenBank/DDBJ databases">
        <title>Campylobacter portucalensis sp. nov., a new species of Campylobacter isolated from the reproductive tract of bulls.</title>
        <authorList>
            <person name="Silva M.F."/>
            <person name="Pereira G."/>
            <person name="Carneiro C."/>
            <person name="Hemphill A."/>
            <person name="Mateus L."/>
            <person name="Lopes-Da-Costa L."/>
            <person name="Silva E."/>
        </authorList>
    </citation>
    <scope>NUCLEOTIDE SEQUENCE [LARGE SCALE GENOMIC DNA]</scope>
    <source>
        <strain evidence="1 2">FMV-PI01</strain>
    </source>
</reference>